<comment type="caution">
    <text evidence="2">The sequence shown here is derived from an EMBL/GenBank/DDBJ whole genome shotgun (WGS) entry which is preliminary data.</text>
</comment>
<evidence type="ECO:0000313" key="2">
    <source>
        <dbReference type="EMBL" id="PMC51897.1"/>
    </source>
</evidence>
<feature type="transmembrane region" description="Helical" evidence="1">
    <location>
        <begin position="122"/>
        <end position="142"/>
    </location>
</feature>
<proteinExistence type="predicted"/>
<feature type="transmembrane region" description="Helical" evidence="1">
    <location>
        <begin position="148"/>
        <end position="167"/>
    </location>
</feature>
<dbReference type="OrthoDB" id="1069985at2"/>
<keyword evidence="1" id="KW-1133">Transmembrane helix</keyword>
<dbReference type="Proteomes" id="UP000235670">
    <property type="component" value="Unassembled WGS sequence"/>
</dbReference>
<dbReference type="STRING" id="84135.GCA_001052115_01604"/>
<keyword evidence="1" id="KW-0812">Transmembrane</keyword>
<name>A0A2N6SDC3_9BACL</name>
<dbReference type="EMBL" id="PNGT01000009">
    <property type="protein sequence ID" value="PMC51897.1"/>
    <property type="molecule type" value="Genomic_DNA"/>
</dbReference>
<gene>
    <name evidence="2" type="ORF">CJ218_07805</name>
</gene>
<accession>A0A2N6SDC3</accession>
<evidence type="ECO:0008006" key="4">
    <source>
        <dbReference type="Google" id="ProtNLM"/>
    </source>
</evidence>
<sequence length="361" mass="41701">MNNKSGRILKFSAYILLSGVVGFFGGSYAGKLVPKVEDISVILLIISCVLGVVIQIIVHEAGHLVFGLLTGYKFVSFRVFDFKLEKDDNNKFKLRLQHMRGTLGQCLMKPPKYIEGKFRYKLYLAGGVLGNLIFSVAIWFIYPSIYTLMIVMIGIMFGISNAIPSGFNDGMTYKLSTQDETNKYVLYLTLVVNYYASIGKSYIEEHPEELEKIKNLKIEKPNYNTDALKLIEYDYYQEQFEFEKAYHGLLQFYKENPDMILPYKIEVSKLLIFFMCLLDKENPLLDEFINDSFTKSSLKTNAPQNKTINALIEWKVNNNPERALELLEEGRKILDKCPNLRAQIMEEKYISYIKDLIMKEK</sequence>
<organism evidence="2 3">
    <name type="scientific">Gemella sanguinis</name>
    <dbReference type="NCBI Taxonomy" id="84135"/>
    <lineage>
        <taxon>Bacteria</taxon>
        <taxon>Bacillati</taxon>
        <taxon>Bacillota</taxon>
        <taxon>Bacilli</taxon>
        <taxon>Bacillales</taxon>
        <taxon>Gemellaceae</taxon>
        <taxon>Gemella</taxon>
    </lineage>
</organism>
<reference evidence="2 3" key="1">
    <citation type="submission" date="2017-09" db="EMBL/GenBank/DDBJ databases">
        <title>Bacterial strain isolated from the female urinary microbiota.</title>
        <authorList>
            <person name="Thomas-White K."/>
            <person name="Kumar N."/>
            <person name="Forster S."/>
            <person name="Putonti C."/>
            <person name="Lawley T."/>
            <person name="Wolfe A.J."/>
        </authorList>
    </citation>
    <scope>NUCLEOTIDE SEQUENCE [LARGE SCALE GENOMIC DNA]</scope>
    <source>
        <strain evidence="2 3">UMB0186</strain>
    </source>
</reference>
<feature type="transmembrane region" description="Helical" evidence="1">
    <location>
        <begin position="39"/>
        <end position="58"/>
    </location>
</feature>
<evidence type="ECO:0000313" key="3">
    <source>
        <dbReference type="Proteomes" id="UP000235670"/>
    </source>
</evidence>
<dbReference type="RefSeq" id="WP_102190193.1">
    <property type="nucleotide sequence ID" value="NZ_PNGT01000009.1"/>
</dbReference>
<evidence type="ECO:0000256" key="1">
    <source>
        <dbReference type="SAM" id="Phobius"/>
    </source>
</evidence>
<protein>
    <recommendedName>
        <fullName evidence="4">Cytolysin immunity CylI domain protein</fullName>
    </recommendedName>
</protein>
<keyword evidence="1" id="KW-0472">Membrane</keyword>
<dbReference type="AlphaFoldDB" id="A0A2N6SDC3"/>